<evidence type="ECO:0000256" key="1">
    <source>
        <dbReference type="SAM" id="Phobius"/>
    </source>
</evidence>
<evidence type="ECO:0000313" key="5">
    <source>
        <dbReference type="Proteomes" id="UP000011124"/>
    </source>
</evidence>
<keyword evidence="5" id="KW-1185">Reference proteome</keyword>
<feature type="transmembrane region" description="Helical" evidence="1">
    <location>
        <begin position="304"/>
        <end position="324"/>
    </location>
</feature>
<feature type="transmembrane region" description="Helical" evidence="1">
    <location>
        <begin position="265"/>
        <end position="283"/>
    </location>
</feature>
<dbReference type="Pfam" id="PF19528">
    <property type="entry name" value="DUF6056"/>
    <property type="match status" value="1"/>
</dbReference>
<accession>C9LSU1</accession>
<gene>
    <name evidence="2" type="ordered locus">Selsp_1649</name>
    <name evidence="3" type="ORF">SELSPUOL_00518</name>
</gene>
<keyword evidence="1" id="KW-0472">Membrane</keyword>
<dbReference type="EMBL" id="CP002637">
    <property type="protein sequence ID" value="AEC00605.1"/>
    <property type="molecule type" value="Genomic_DNA"/>
</dbReference>
<evidence type="ECO:0000313" key="3">
    <source>
        <dbReference type="EMBL" id="EEX78040.1"/>
    </source>
</evidence>
<dbReference type="Proteomes" id="UP000011124">
    <property type="component" value="Chromosome"/>
</dbReference>
<feature type="transmembrane region" description="Helical" evidence="1">
    <location>
        <begin position="468"/>
        <end position="491"/>
    </location>
</feature>
<feature type="transmembrane region" description="Helical" evidence="1">
    <location>
        <begin position="7"/>
        <end position="27"/>
    </location>
</feature>
<feature type="transmembrane region" description="Helical" evidence="1">
    <location>
        <begin position="408"/>
        <end position="430"/>
    </location>
</feature>
<dbReference type="OrthoDB" id="1661582at2"/>
<feature type="transmembrane region" description="Helical" evidence="1">
    <location>
        <begin position="175"/>
        <end position="204"/>
    </location>
</feature>
<dbReference type="eggNOG" id="ENOG5030X8W">
    <property type="taxonomic scope" value="Bacteria"/>
</dbReference>
<keyword evidence="1" id="KW-0812">Transmembrane</keyword>
<dbReference type="EMBL" id="ACKP02000011">
    <property type="protein sequence ID" value="EEX78040.1"/>
    <property type="molecule type" value="Genomic_DNA"/>
</dbReference>
<protein>
    <recommendedName>
        <fullName evidence="6">Glycosyltransferase RgtA/B/C/D-like domain-containing protein</fullName>
    </recommendedName>
</protein>
<reference evidence="3 4" key="1">
    <citation type="submission" date="2009-09" db="EMBL/GenBank/DDBJ databases">
        <authorList>
            <person name="Weinstock G."/>
            <person name="Sodergren E."/>
            <person name="Clifton S."/>
            <person name="Fulton L."/>
            <person name="Fulton B."/>
            <person name="Courtney L."/>
            <person name="Fronick C."/>
            <person name="Harrison M."/>
            <person name="Strong C."/>
            <person name="Farmer C."/>
            <person name="Delahaunty K."/>
            <person name="Markovic C."/>
            <person name="Hall O."/>
            <person name="Minx P."/>
            <person name="Tomlinson C."/>
            <person name="Mitreva M."/>
            <person name="Nelson J."/>
            <person name="Hou S."/>
            <person name="Wollam A."/>
            <person name="Pepin K.H."/>
            <person name="Johnson M."/>
            <person name="Bhonagiri V."/>
            <person name="Nash W.E."/>
            <person name="Warren W."/>
            <person name="Chinwalla A."/>
            <person name="Mardis E.R."/>
            <person name="Wilson R.K."/>
        </authorList>
    </citation>
    <scope>NUCLEOTIDE SEQUENCE [LARGE SCALE GENOMIC DNA]</scope>
    <source>
        <strain evidence="3">ATCC 35185</strain>
        <strain evidence="4">ATCC 35185 / DSM 20758 / VPI D19B-28</strain>
    </source>
</reference>
<dbReference type="RefSeq" id="WP_006191377.1">
    <property type="nucleotide sequence ID" value="NC_015437.1"/>
</dbReference>
<feature type="transmembrane region" description="Helical" evidence="1">
    <location>
        <begin position="436"/>
        <end position="456"/>
    </location>
</feature>
<feature type="transmembrane region" description="Helical" evidence="1">
    <location>
        <begin position="134"/>
        <end position="155"/>
    </location>
</feature>
<evidence type="ECO:0000313" key="4">
    <source>
        <dbReference type="Proteomes" id="UP000003505"/>
    </source>
</evidence>
<name>C9LSU1_SELS3</name>
<organism evidence="3 4">
    <name type="scientific">Selenomonas sputigena (strain ATCC 35185 / DSM 20758 / CCUG 44933 / VPI D19B-28)</name>
    <dbReference type="NCBI Taxonomy" id="546271"/>
    <lineage>
        <taxon>Bacteria</taxon>
        <taxon>Bacillati</taxon>
        <taxon>Bacillota</taxon>
        <taxon>Negativicutes</taxon>
        <taxon>Selenomonadales</taxon>
        <taxon>Selenomonadaceae</taxon>
        <taxon>Selenomonas</taxon>
    </lineage>
</organism>
<dbReference type="InterPro" id="IPR045691">
    <property type="entry name" value="DUF6056"/>
</dbReference>
<feature type="transmembrane region" description="Helical" evidence="1">
    <location>
        <begin position="86"/>
        <end position="103"/>
    </location>
</feature>
<feature type="transmembrane region" description="Helical" evidence="1">
    <location>
        <begin position="109"/>
        <end position="127"/>
    </location>
</feature>
<proteinExistence type="predicted"/>
<feature type="transmembrane region" description="Helical" evidence="1">
    <location>
        <begin position="216"/>
        <end position="235"/>
    </location>
</feature>
<dbReference type="HOGENOM" id="CLU_490799_0_0_9"/>
<feature type="transmembrane region" description="Helical" evidence="1">
    <location>
        <begin position="60"/>
        <end position="79"/>
    </location>
</feature>
<evidence type="ECO:0000313" key="2">
    <source>
        <dbReference type="EMBL" id="AEC00605.1"/>
    </source>
</evidence>
<dbReference type="KEGG" id="ssg:Selsp_1649"/>
<evidence type="ECO:0008006" key="6">
    <source>
        <dbReference type="Google" id="ProtNLM"/>
    </source>
</evidence>
<dbReference type="AlphaFoldDB" id="C9LSU1"/>
<sequence>MTRGRCWQTVLVAAGIFALMYALNHLMPLHRDDYDYSMIWQTGRHIASLSDVMESLQRHYLLHGGRMAAFFFLDVFLLLGKGIFDVANALMFLVFIVLLTIHARRDGRFWQEPGIFAAMGILAWLSFPHFGEVAVWKCGAAVYLWTGAIVALFFVPYNLHFKKIDKSDMPARHWLIAPMFALGVLAGWSVENLAVTVFVLAAGISWQAKRKGALPLWMPAGAFGALAGLVLLVAAPGNFVRYDAQGSGKGILIHIGNQFAGNGEMVLYLLPVILLLIAAGRIYRLHLAEGARAGGEKPEPPRQAFGWGRMLCLAVIVLLVVSYFNGSFFAAALRDFLVAHVLAPLGLDKPRTVEHFANVMAGFEEMAIYWLAIFFFYSLLKRALGFSHETLASARTVPWRSVLHAFPAARYAAFLIVLALFNNFVMIAAPTFPARATFSSVAMILIGACAVLRDPIVRDCLWNRAKRTLLAGSLAIGIFTMTAALFITAAMQQENDVRLAIVKQAAENGEEIAYMKPILLKNRALRHVFFVDFDNGVTKDGLCQYYGIKDIRVER</sequence>
<dbReference type="Proteomes" id="UP000003505">
    <property type="component" value="Unassembled WGS sequence"/>
</dbReference>
<dbReference type="STRING" id="546271.Selsp_1649"/>
<reference evidence="2 5" key="2">
    <citation type="submission" date="2011-04" db="EMBL/GenBank/DDBJ databases">
        <title>The complete genome of Selenomonas sputigena DSM 20758.</title>
        <authorList>
            <consortium name="US DOE Joint Genome Institute (JGI-PGF)"/>
            <person name="Lucas S."/>
            <person name="Copeland A."/>
            <person name="Lapidus A."/>
            <person name="Bruce D."/>
            <person name="Goodwin L."/>
            <person name="Pitluck S."/>
            <person name="Peters L."/>
            <person name="Kyrpides N."/>
            <person name="Mavromatis K."/>
            <person name="Ivanova N."/>
            <person name="Ovchinnikova G."/>
            <person name="Teshima H."/>
            <person name="Detter J.C."/>
            <person name="Tapia R."/>
            <person name="Han C."/>
            <person name="Land M."/>
            <person name="Hauser L."/>
            <person name="Markowitz V."/>
            <person name="Cheng J.-F."/>
            <person name="Hugenholtz P."/>
            <person name="Woyke T."/>
            <person name="Wu D."/>
            <person name="Gronow S."/>
            <person name="Wellnitz S."/>
            <person name="Schneider S."/>
            <person name="Klenk H.-P."/>
            <person name="Eisen J.A."/>
        </authorList>
    </citation>
    <scope>NUCLEOTIDE SEQUENCE [LARGE SCALE GENOMIC DNA]</scope>
    <source>
        <strain evidence="2">ATCC 35185</strain>
        <strain evidence="5">ATCC 35185 / DSM 20758 / VPI D19B-28</strain>
    </source>
</reference>
<feature type="transmembrane region" description="Helical" evidence="1">
    <location>
        <begin position="367"/>
        <end position="387"/>
    </location>
</feature>
<keyword evidence="1" id="KW-1133">Transmembrane helix</keyword>